<name>A0A3B0PFF2_MYCGL</name>
<dbReference type="Proteomes" id="UP000260136">
    <property type="component" value="Chromosome"/>
</dbReference>
<accession>A0A3B0PFF2</accession>
<evidence type="ECO:0000313" key="1">
    <source>
        <dbReference type="EMBL" id="SYV94687.1"/>
    </source>
</evidence>
<organism evidence="1 2">
    <name type="scientific">Mycoplasmoides gallisepticum</name>
    <name type="common">Mycoplasma gallisepticum</name>
    <dbReference type="NCBI Taxonomy" id="2096"/>
    <lineage>
        <taxon>Bacteria</taxon>
        <taxon>Bacillati</taxon>
        <taxon>Mycoplasmatota</taxon>
        <taxon>Mycoplasmoidales</taxon>
        <taxon>Mycoplasmoidaceae</taxon>
        <taxon>Mycoplasmoides</taxon>
    </lineage>
</organism>
<protein>
    <submittedName>
        <fullName evidence="1">Uncharacterized protein</fullName>
    </submittedName>
</protein>
<dbReference type="EMBL" id="LS991952">
    <property type="protein sequence ID" value="SYV94687.1"/>
    <property type="molecule type" value="Genomic_DNA"/>
</dbReference>
<reference evidence="2" key="1">
    <citation type="submission" date="2018-06" db="EMBL/GenBank/DDBJ databases">
        <authorList>
            <consortium name="Pathogen Informatics"/>
        </authorList>
    </citation>
    <scope>NUCLEOTIDE SEQUENCE [LARGE SCALE GENOMIC DNA]</scope>
    <source>
        <strain evidence="2">NCTC10115</strain>
    </source>
</reference>
<evidence type="ECO:0000313" key="2">
    <source>
        <dbReference type="Proteomes" id="UP000260136"/>
    </source>
</evidence>
<proteinExistence type="predicted"/>
<sequence length="43" mass="5027">MHRKYVQKQKEGANLILPWYTLNHEGMSIIQNAIIKIAQGNEF</sequence>
<gene>
    <name evidence="1" type="ORF">NCTC10115_00997</name>
</gene>
<dbReference type="AlphaFoldDB" id="A0A3B0PFF2"/>